<keyword evidence="1" id="KW-0732">Signal</keyword>
<evidence type="ECO:0000313" key="2">
    <source>
        <dbReference type="EMBL" id="AIY66223.1"/>
    </source>
</evidence>
<dbReference type="EMBL" id="CP009888">
    <property type="protein sequence ID" value="AIY66223.1"/>
    <property type="molecule type" value="Genomic_DNA"/>
</dbReference>
<dbReference type="AlphaFoldDB" id="A0A0A7EI57"/>
<accession>A0A0A7EI57</accession>
<dbReference type="KEGG" id="pseo:OM33_00050"/>
<organism evidence="2 3">
    <name type="scientific">Pseudoalteromonas piratica</name>
    <dbReference type="NCBI Taxonomy" id="1348114"/>
    <lineage>
        <taxon>Bacteria</taxon>
        <taxon>Pseudomonadati</taxon>
        <taxon>Pseudomonadota</taxon>
        <taxon>Gammaproteobacteria</taxon>
        <taxon>Alteromonadales</taxon>
        <taxon>Pseudoalteromonadaceae</taxon>
        <taxon>Pseudoalteromonas</taxon>
    </lineage>
</organism>
<dbReference type="Proteomes" id="UP000030341">
    <property type="component" value="Chromosome 1"/>
</dbReference>
<dbReference type="PROSITE" id="PS51257">
    <property type="entry name" value="PROKAR_LIPOPROTEIN"/>
    <property type="match status" value="1"/>
</dbReference>
<feature type="signal peptide" evidence="1">
    <location>
        <begin position="1"/>
        <end position="18"/>
    </location>
</feature>
<proteinExistence type="predicted"/>
<sequence length="125" mass="14238">MKKFALVSVLLASLTACKTTVPMRDFNNNLVPTTNQTLTQTDVAKAILKACVQLGWQCQKLESGKIAGQLNIRSHQLMVDINYNAKTYDIKYKDSVNLKYNGKKIHRQYVNWVNNLIRHTNAELI</sequence>
<dbReference type="HOGENOM" id="CLU_148014_0_0_6"/>
<reference evidence="2 3" key="1">
    <citation type="submission" date="2014-11" db="EMBL/GenBank/DDBJ databases">
        <title>Complete Genome Sequence of Pseudoalteromonas sp. Strain OCN003 Isolated from Kaneohe Bay, Oahu, Hawaii.</title>
        <authorList>
            <person name="Beurmann S."/>
            <person name="Videau P."/>
            <person name="Ushijima B."/>
            <person name="Smith A.M."/>
            <person name="Aeby G.S."/>
            <person name="Callahan S.M."/>
            <person name="Belcaid M."/>
        </authorList>
    </citation>
    <scope>NUCLEOTIDE SEQUENCE [LARGE SCALE GENOMIC DNA]</scope>
    <source>
        <strain evidence="2 3">OCN003</strain>
    </source>
</reference>
<feature type="chain" id="PRO_5002039140" description="Lipoprotein" evidence="1">
    <location>
        <begin position="19"/>
        <end position="125"/>
    </location>
</feature>
<dbReference type="OrthoDB" id="9815328at2"/>
<dbReference type="eggNOG" id="ENOG50330UM">
    <property type="taxonomic scope" value="Bacteria"/>
</dbReference>
<evidence type="ECO:0000256" key="1">
    <source>
        <dbReference type="SAM" id="SignalP"/>
    </source>
</evidence>
<keyword evidence="3" id="KW-1185">Reference proteome</keyword>
<gene>
    <name evidence="2" type="ORF">OM33_00050</name>
</gene>
<evidence type="ECO:0000313" key="3">
    <source>
        <dbReference type="Proteomes" id="UP000030341"/>
    </source>
</evidence>
<dbReference type="STRING" id="1348114.OM33_00050"/>
<evidence type="ECO:0008006" key="4">
    <source>
        <dbReference type="Google" id="ProtNLM"/>
    </source>
</evidence>
<protein>
    <recommendedName>
        <fullName evidence="4">Lipoprotein</fullName>
    </recommendedName>
</protein>
<name>A0A0A7EI57_9GAMM</name>